<proteinExistence type="predicted"/>
<evidence type="ECO:0000313" key="2">
    <source>
        <dbReference type="Proteomes" id="UP000054166"/>
    </source>
</evidence>
<dbReference type="HOGENOM" id="CLU_3088021_0_0_1"/>
<sequence>MSALLAMTLLDSSHGGSVIIDWIEVQSASESVPLSMSVRSWFSVYGRPLLHC</sequence>
<accession>A0A0C3G6H9</accession>
<dbReference type="EMBL" id="KN832979">
    <property type="protein sequence ID" value="KIM87429.1"/>
    <property type="molecule type" value="Genomic_DNA"/>
</dbReference>
<evidence type="ECO:0000313" key="1">
    <source>
        <dbReference type="EMBL" id="KIM87429.1"/>
    </source>
</evidence>
<dbReference type="InParanoid" id="A0A0C3G6H9"/>
<reference evidence="2" key="2">
    <citation type="submission" date="2015-01" db="EMBL/GenBank/DDBJ databases">
        <title>Evolutionary Origins and Diversification of the Mycorrhizal Mutualists.</title>
        <authorList>
            <consortium name="DOE Joint Genome Institute"/>
            <consortium name="Mycorrhizal Genomics Consortium"/>
            <person name="Kohler A."/>
            <person name="Kuo A."/>
            <person name="Nagy L.G."/>
            <person name="Floudas D."/>
            <person name="Copeland A."/>
            <person name="Barry K.W."/>
            <person name="Cichocki N."/>
            <person name="Veneault-Fourrey C."/>
            <person name="LaButti K."/>
            <person name="Lindquist E.A."/>
            <person name="Lipzen A."/>
            <person name="Lundell T."/>
            <person name="Morin E."/>
            <person name="Murat C."/>
            <person name="Riley R."/>
            <person name="Ohm R."/>
            <person name="Sun H."/>
            <person name="Tunlid A."/>
            <person name="Henrissat B."/>
            <person name="Grigoriev I.V."/>
            <person name="Hibbett D.S."/>
            <person name="Martin F."/>
        </authorList>
    </citation>
    <scope>NUCLEOTIDE SEQUENCE [LARGE SCALE GENOMIC DNA]</scope>
    <source>
        <strain evidence="2">F 1598</strain>
    </source>
</reference>
<dbReference type="Proteomes" id="UP000054166">
    <property type="component" value="Unassembled WGS sequence"/>
</dbReference>
<name>A0A0C3G6H9_PILCF</name>
<reference evidence="1 2" key="1">
    <citation type="submission" date="2014-04" db="EMBL/GenBank/DDBJ databases">
        <authorList>
            <consortium name="DOE Joint Genome Institute"/>
            <person name="Kuo A."/>
            <person name="Tarkka M."/>
            <person name="Buscot F."/>
            <person name="Kohler A."/>
            <person name="Nagy L.G."/>
            <person name="Floudas D."/>
            <person name="Copeland A."/>
            <person name="Barry K.W."/>
            <person name="Cichocki N."/>
            <person name="Veneault-Fourrey C."/>
            <person name="LaButti K."/>
            <person name="Lindquist E.A."/>
            <person name="Lipzen A."/>
            <person name="Lundell T."/>
            <person name="Morin E."/>
            <person name="Murat C."/>
            <person name="Sun H."/>
            <person name="Tunlid A."/>
            <person name="Henrissat B."/>
            <person name="Grigoriev I.V."/>
            <person name="Hibbett D.S."/>
            <person name="Martin F."/>
            <person name="Nordberg H.P."/>
            <person name="Cantor M.N."/>
            <person name="Hua S.X."/>
        </authorList>
    </citation>
    <scope>NUCLEOTIDE SEQUENCE [LARGE SCALE GENOMIC DNA]</scope>
    <source>
        <strain evidence="1 2">F 1598</strain>
    </source>
</reference>
<dbReference type="AlphaFoldDB" id="A0A0C3G6H9"/>
<gene>
    <name evidence="1" type="ORF">PILCRDRAFT_814953</name>
</gene>
<organism evidence="1 2">
    <name type="scientific">Piloderma croceum (strain F 1598)</name>
    <dbReference type="NCBI Taxonomy" id="765440"/>
    <lineage>
        <taxon>Eukaryota</taxon>
        <taxon>Fungi</taxon>
        <taxon>Dikarya</taxon>
        <taxon>Basidiomycota</taxon>
        <taxon>Agaricomycotina</taxon>
        <taxon>Agaricomycetes</taxon>
        <taxon>Agaricomycetidae</taxon>
        <taxon>Atheliales</taxon>
        <taxon>Atheliaceae</taxon>
        <taxon>Piloderma</taxon>
    </lineage>
</organism>
<keyword evidence="2" id="KW-1185">Reference proteome</keyword>
<protein>
    <submittedName>
        <fullName evidence="1">Uncharacterized protein</fullName>
    </submittedName>
</protein>